<dbReference type="Proteomes" id="UP000027037">
    <property type="component" value="Unassembled WGS sequence"/>
</dbReference>
<evidence type="ECO:0008006" key="6">
    <source>
        <dbReference type="Google" id="ProtNLM"/>
    </source>
</evidence>
<dbReference type="CDD" id="cd10981">
    <property type="entry name" value="ZnPC_S1P1"/>
    <property type="match status" value="1"/>
</dbReference>
<keyword evidence="5" id="KW-1185">Reference proteome</keyword>
<gene>
    <name evidence="4" type="ORF">HY29_13625</name>
</gene>
<dbReference type="InterPro" id="IPR029002">
    <property type="entry name" value="PLPC/GPLD1"/>
</dbReference>
<accession>A0A062UAI8</accession>
<dbReference type="Gene3D" id="1.10.150.20">
    <property type="entry name" value="5' to 3' exonuclease, C-terminal subdomain"/>
    <property type="match status" value="1"/>
</dbReference>
<dbReference type="Pfam" id="PF14229">
    <property type="entry name" value="DUF4332"/>
    <property type="match status" value="1"/>
</dbReference>
<evidence type="ECO:0000313" key="4">
    <source>
        <dbReference type="EMBL" id="KCZ54713.1"/>
    </source>
</evidence>
<proteinExistence type="predicted"/>
<protein>
    <recommendedName>
        <fullName evidence="6">DUF4332 domain-containing protein</fullName>
    </recommendedName>
</protein>
<evidence type="ECO:0000259" key="3">
    <source>
        <dbReference type="Pfam" id="PF14229"/>
    </source>
</evidence>
<dbReference type="Pfam" id="PF00882">
    <property type="entry name" value="Zn_dep_PLPC"/>
    <property type="match status" value="1"/>
</dbReference>
<feature type="compositionally biased region" description="Acidic residues" evidence="1">
    <location>
        <begin position="343"/>
        <end position="385"/>
    </location>
</feature>
<dbReference type="AlphaFoldDB" id="A0A062UAI8"/>
<feature type="domain" description="DUF4332" evidence="3">
    <location>
        <begin position="443"/>
        <end position="566"/>
    </location>
</feature>
<evidence type="ECO:0000256" key="1">
    <source>
        <dbReference type="SAM" id="MobiDB-lite"/>
    </source>
</evidence>
<name>A0A062UAI8_9PROT</name>
<dbReference type="STRING" id="1280946.HY29_13625"/>
<dbReference type="GO" id="GO:0016788">
    <property type="term" value="F:hydrolase activity, acting on ester bonds"/>
    <property type="evidence" value="ECO:0007669"/>
    <property type="project" value="InterPro"/>
</dbReference>
<dbReference type="EMBL" id="AWFF01000035">
    <property type="protein sequence ID" value="KCZ54713.1"/>
    <property type="molecule type" value="Genomic_DNA"/>
</dbReference>
<dbReference type="OrthoDB" id="268732at2"/>
<evidence type="ECO:0000259" key="2">
    <source>
        <dbReference type="Pfam" id="PF00882"/>
    </source>
</evidence>
<organism evidence="4 5">
    <name type="scientific">Hyphomonas beringensis</name>
    <dbReference type="NCBI Taxonomy" id="1280946"/>
    <lineage>
        <taxon>Bacteria</taxon>
        <taxon>Pseudomonadati</taxon>
        <taxon>Pseudomonadota</taxon>
        <taxon>Alphaproteobacteria</taxon>
        <taxon>Hyphomonadales</taxon>
        <taxon>Hyphomonadaceae</taxon>
        <taxon>Hyphomonas</taxon>
    </lineage>
</organism>
<dbReference type="InterPro" id="IPR025567">
    <property type="entry name" value="DUF4332"/>
</dbReference>
<sequence>MSLLERVIRGHRCRSTHHYIAMDALSLIATDDADMWKDLFLVHHEHLLAGAKAPDSTFKDFKNHVLHIAEGEWGGAPGKAMEWYATSVDHLRNKQWSKAAYALGVLSHYYADPIQPFHTGQTEEEGAIHRAVEWSIAKSRDKIDGRIATIGYPDVPVPEGVGFVADMVRNGARLSHEHYQTFIDHYDLDAGVKDPPSGLDETMFDAIVDLVAYATAGFGAILTRAIREAAVSAPKTNLTLQGYIETLDIPIRWVTAKLSDAADKRTVTRMYKEFQKTGKVIRTLPEDDKVIRKLHAKQVLRTPIKELNKQELGPIGSKNKAVEERLLTQLIEDEAELKAAEETTAEEVQVEEVAAEPEAEEILLDQPVTEESEEEVEAEAVEPEEAPTPKKQAPPKAEEVLFDQDDTYAETQAPVPADDDDDEHGDIARRTRITRESPVVEAPSIGKKTAKRLSRAGITTVGDLLDCDPEETVFILDIAYIDVDTLNDWKDQTILMMEVPGLRVHDAQILVGAGIRNRAELAEAPARTLFMLASEFLQTPEGDRVIRDDDYLAEEEVTGWIEMAKTAA</sequence>
<dbReference type="RefSeq" id="WP_034795706.1">
    <property type="nucleotide sequence ID" value="NZ_AWFF01000035.1"/>
</dbReference>
<dbReference type="InterPro" id="IPR008947">
    <property type="entry name" value="PLipase_C/P1_nuclease_dom_sf"/>
</dbReference>
<dbReference type="PATRIC" id="fig|1280946.3.peg.1736"/>
<dbReference type="eggNOG" id="COG0389">
    <property type="taxonomic scope" value="Bacteria"/>
</dbReference>
<evidence type="ECO:0000313" key="5">
    <source>
        <dbReference type="Proteomes" id="UP000027037"/>
    </source>
</evidence>
<comment type="caution">
    <text evidence="4">The sequence shown here is derived from an EMBL/GenBank/DDBJ whole genome shotgun (WGS) entry which is preliminary data.</text>
</comment>
<feature type="domain" description="Phospholipase C/D" evidence="2">
    <location>
        <begin position="16"/>
        <end position="137"/>
    </location>
</feature>
<dbReference type="SUPFAM" id="SSF48537">
    <property type="entry name" value="Phospholipase C/P1 nuclease"/>
    <property type="match status" value="1"/>
</dbReference>
<reference evidence="4 5" key="1">
    <citation type="journal article" date="2014" name="Antonie Van Leeuwenhoek">
        <title>Hyphomonas beringensis sp. nov. and Hyphomonas chukchiensis sp. nov., isolated from surface seawater of the Bering Sea and Chukchi Sea.</title>
        <authorList>
            <person name="Li C."/>
            <person name="Lai Q."/>
            <person name="Li G."/>
            <person name="Dong C."/>
            <person name="Wang J."/>
            <person name="Liao Y."/>
            <person name="Shao Z."/>
        </authorList>
    </citation>
    <scope>NUCLEOTIDE SEQUENCE [LARGE SCALE GENOMIC DNA]</scope>
    <source>
        <strain evidence="4 5">25B14_1</strain>
    </source>
</reference>
<feature type="region of interest" description="Disordered" evidence="1">
    <location>
        <begin position="340"/>
        <end position="397"/>
    </location>
</feature>
<dbReference type="Gene3D" id="1.10.575.10">
    <property type="entry name" value="P1 Nuclease"/>
    <property type="match status" value="1"/>
</dbReference>